<reference evidence="2" key="1">
    <citation type="submission" date="2012-11" db="EMBL/GenBank/DDBJ databases">
        <authorList>
            <person name="Lucero-Rivera Y.E."/>
            <person name="Tovar-Ramirez D."/>
        </authorList>
    </citation>
    <scope>NUCLEOTIDE SEQUENCE [LARGE SCALE GENOMIC DNA]</scope>
    <source>
        <strain evidence="2">Araruama</strain>
    </source>
</reference>
<dbReference type="Proteomes" id="UP000189670">
    <property type="component" value="Unassembled WGS sequence"/>
</dbReference>
<accession>A0A1V1PH23</accession>
<evidence type="ECO:0000313" key="2">
    <source>
        <dbReference type="Proteomes" id="UP000189670"/>
    </source>
</evidence>
<name>A0A1V1PH23_9BACT</name>
<dbReference type="AlphaFoldDB" id="A0A1V1PH23"/>
<evidence type="ECO:0000313" key="1">
    <source>
        <dbReference type="EMBL" id="ETR74106.1"/>
    </source>
</evidence>
<dbReference type="SUPFAM" id="SSF52091">
    <property type="entry name" value="SpoIIaa-like"/>
    <property type="match status" value="1"/>
</dbReference>
<dbReference type="EMBL" id="ATBP01000021">
    <property type="protein sequence ID" value="ETR74106.1"/>
    <property type="molecule type" value="Genomic_DNA"/>
</dbReference>
<proteinExistence type="predicted"/>
<dbReference type="InterPro" id="IPR036513">
    <property type="entry name" value="STAS_dom_sf"/>
</dbReference>
<sequence>MYVLIKNARKDQQKKDLNNSPGGNVMNFQMDASGQSGTITIDQPLTIENVSDMKAIFLDAYEKTNHVNIHFQALPDIDLAGLQLFCSAHRTFTEAQKTMDINWANASMFRNKAKKIGLIRHRGCHLEKSESCLWRQENK</sequence>
<organism evidence="1 2">
    <name type="scientific">Candidatus Magnetoglobus multicellularis str. Araruama</name>
    <dbReference type="NCBI Taxonomy" id="890399"/>
    <lineage>
        <taxon>Bacteria</taxon>
        <taxon>Pseudomonadati</taxon>
        <taxon>Thermodesulfobacteriota</taxon>
        <taxon>Desulfobacteria</taxon>
        <taxon>Desulfobacterales</taxon>
        <taxon>Desulfobacteraceae</taxon>
        <taxon>Candidatus Magnetoglobus</taxon>
    </lineage>
</organism>
<comment type="caution">
    <text evidence="1">The sequence shown here is derived from an EMBL/GenBank/DDBJ whole genome shotgun (WGS) entry which is preliminary data.</text>
</comment>
<gene>
    <name evidence="1" type="ORF">OMM_06535</name>
</gene>
<protein>
    <submittedName>
        <fullName evidence="1">Sulfate transporter/antisigma-factor antagonist STAS</fullName>
    </submittedName>
</protein>
<dbReference type="Gene3D" id="3.30.750.24">
    <property type="entry name" value="STAS domain"/>
    <property type="match status" value="1"/>
</dbReference>